<dbReference type="Gene3D" id="3.40.50.10090">
    <property type="match status" value="2"/>
</dbReference>
<sequence length="225" mass="26088">MSILFTKKNIDKKLVSEYLGNQFSYEFIDVIRIKPTPVEPFDLKDKSLIFTSINGVESFFESGFKPNEKFTEHNYNKIYCVGQKTKNAVRKYGFGTFKVKKHAQDLSKFIIQNSQGERFLHFCGNLALDVLDRALPLQNIYYKKIPVYETELLYPVVHEDFDVLVFFSPSGVRSFAKHNSLEGKKIFSIGLTTEKEIKNFTKQKIYTSHESNLDDLLQLIVQELS</sequence>
<dbReference type="InterPro" id="IPR036108">
    <property type="entry name" value="4pyrrol_syn_uPrphyn_synt_sf"/>
</dbReference>
<dbReference type="Proteomes" id="UP000215196">
    <property type="component" value="Chromosome 1"/>
</dbReference>
<accession>A0A239XGB5</accession>
<proteinExistence type="predicted"/>
<reference evidence="2 3" key="1">
    <citation type="submission" date="2017-06" db="EMBL/GenBank/DDBJ databases">
        <authorList>
            <consortium name="Pathogen Informatics"/>
        </authorList>
    </citation>
    <scope>NUCLEOTIDE SEQUENCE [LARGE SCALE GENOMIC DNA]</scope>
    <source>
        <strain evidence="2 3">NCTC13490</strain>
    </source>
</reference>
<dbReference type="GO" id="GO:0004852">
    <property type="term" value="F:uroporphyrinogen-III synthase activity"/>
    <property type="evidence" value="ECO:0007669"/>
    <property type="project" value="InterPro"/>
</dbReference>
<dbReference type="GO" id="GO:0006780">
    <property type="term" value="P:uroporphyrinogen III biosynthetic process"/>
    <property type="evidence" value="ECO:0007669"/>
    <property type="project" value="InterPro"/>
</dbReference>
<dbReference type="KEGG" id="ctak:4412677_01475"/>
<dbReference type="Pfam" id="PF02602">
    <property type="entry name" value="HEM4"/>
    <property type="match status" value="1"/>
</dbReference>
<dbReference type="CDD" id="cd06578">
    <property type="entry name" value="HemD"/>
    <property type="match status" value="1"/>
</dbReference>
<dbReference type="RefSeq" id="WP_095071913.1">
    <property type="nucleotide sequence ID" value="NZ_LT906465.1"/>
</dbReference>
<evidence type="ECO:0000313" key="2">
    <source>
        <dbReference type="EMBL" id="SNV45064.1"/>
    </source>
</evidence>
<dbReference type="InterPro" id="IPR003754">
    <property type="entry name" value="4pyrrol_synth_uPrphyn_synth"/>
</dbReference>
<keyword evidence="3" id="KW-1185">Reference proteome</keyword>
<protein>
    <submittedName>
        <fullName evidence="2">Uroporphyrinogen-III synthase</fullName>
    </submittedName>
</protein>
<evidence type="ECO:0000259" key="1">
    <source>
        <dbReference type="Pfam" id="PF02602"/>
    </source>
</evidence>
<dbReference type="PANTHER" id="PTHR12390:SF0">
    <property type="entry name" value="UROPORPHYRINOGEN-III SYNTHASE"/>
    <property type="match status" value="1"/>
</dbReference>
<evidence type="ECO:0000313" key="3">
    <source>
        <dbReference type="Proteomes" id="UP000215196"/>
    </source>
</evidence>
<dbReference type="InterPro" id="IPR039793">
    <property type="entry name" value="UROS/Hem4"/>
</dbReference>
<feature type="domain" description="Tetrapyrrole biosynthesis uroporphyrinogen III synthase" evidence="1">
    <location>
        <begin position="46"/>
        <end position="218"/>
    </location>
</feature>
<gene>
    <name evidence="2" type="ORF">SAMEA4412677_01475</name>
</gene>
<dbReference type="SUPFAM" id="SSF69618">
    <property type="entry name" value="HemD-like"/>
    <property type="match status" value="1"/>
</dbReference>
<name>A0A239XGB5_9FLAO</name>
<dbReference type="EMBL" id="LT906465">
    <property type="protein sequence ID" value="SNV45064.1"/>
    <property type="molecule type" value="Genomic_DNA"/>
</dbReference>
<dbReference type="AlphaFoldDB" id="A0A239XGB5"/>
<dbReference type="GO" id="GO:0005829">
    <property type="term" value="C:cytosol"/>
    <property type="evidence" value="ECO:0007669"/>
    <property type="project" value="TreeGrafter"/>
</dbReference>
<organism evidence="2 3">
    <name type="scientific">Chryseobacterium taklimakanense</name>
    <dbReference type="NCBI Taxonomy" id="536441"/>
    <lineage>
        <taxon>Bacteria</taxon>
        <taxon>Pseudomonadati</taxon>
        <taxon>Bacteroidota</taxon>
        <taxon>Flavobacteriia</taxon>
        <taxon>Flavobacteriales</taxon>
        <taxon>Weeksellaceae</taxon>
        <taxon>Chryseobacterium group</taxon>
        <taxon>Chryseobacterium</taxon>
    </lineage>
</organism>
<dbReference type="PANTHER" id="PTHR12390">
    <property type="entry name" value="UROPORPHYRINOGEN III SYNTHASE"/>
    <property type="match status" value="1"/>
</dbReference>